<comment type="function">
    <text evidence="2">Catalyzes the phosphorylation of pyruvate to phosphoenolpyruvate.</text>
</comment>
<keyword evidence="17" id="KW-1185">Reference proteome</keyword>
<evidence type="ECO:0000256" key="12">
    <source>
        <dbReference type="ARBA" id="ARBA00022842"/>
    </source>
</evidence>
<dbReference type="Proteomes" id="UP000292262">
    <property type="component" value="Unassembled WGS sequence"/>
</dbReference>
<keyword evidence="12" id="KW-0460">Magnesium</keyword>
<evidence type="ECO:0000313" key="16">
    <source>
        <dbReference type="EMBL" id="RZS92019.1"/>
    </source>
</evidence>
<dbReference type="Gene3D" id="3.30.470.20">
    <property type="entry name" value="ATP-grasp fold, B domain"/>
    <property type="match status" value="1"/>
</dbReference>
<dbReference type="Gene3D" id="3.30.1490.20">
    <property type="entry name" value="ATP-grasp fold, A domain"/>
    <property type="match status" value="1"/>
</dbReference>
<dbReference type="EMBL" id="SGXE01000005">
    <property type="protein sequence ID" value="RZS92019.1"/>
    <property type="molecule type" value="Genomic_DNA"/>
</dbReference>
<evidence type="ECO:0000256" key="4">
    <source>
        <dbReference type="ARBA" id="ARBA00007837"/>
    </source>
</evidence>
<dbReference type="RefSeq" id="WP_130287645.1">
    <property type="nucleotide sequence ID" value="NZ_SGXE01000005.1"/>
</dbReference>
<evidence type="ECO:0000256" key="9">
    <source>
        <dbReference type="ARBA" id="ARBA00022741"/>
    </source>
</evidence>
<comment type="pathway">
    <text evidence="3">Carbohydrate biosynthesis; gluconeogenesis.</text>
</comment>
<evidence type="ECO:0000256" key="10">
    <source>
        <dbReference type="ARBA" id="ARBA00022777"/>
    </source>
</evidence>
<keyword evidence="11" id="KW-0067">ATP-binding</keyword>
<accession>A0A4V2F593</accession>
<keyword evidence="7" id="KW-0808">Transferase</keyword>
<sequence length="971" mass="108999">MSSFKSKLGICVVIGILQADLFSQKKIAADKITSLVKEFKQDIRGPYQSIRWFCDNGTIRMPKDPCPDSIGGIQHATYKDKVLALAEQNHIFLGQILAYTDKNDFWDQKNQQSRLKQYQLGKYLMNIDEGWINQKGQYYRGAIQIEDEEEWGVKFYEWVLSKDDYLQKNYFLLLQSLKDIPHKGDDNLSKLMRTQSKVISDQYAPFMDLRVKIHSNPEPTDITSVIEFKTKKEASLSPSIKQKLDELIATLKKFHQPVDSKQLKSLVDKLPESSLVKKELLTFIGFYQNESAAPKIAPKLASSLLAIRNGIVAHKSSKSRLVLLDIALQLEDMLFKKASEWNPNSLEELLEKNYVLAKSTAGIGLIERWEWDAVEPLLQVAKKETITLGELYSKLQNTRGVVEWSTAMVKATYGSVVNTYMSFEPLAATFIDDRIRGTIALQLGKSVGDLGKFITQESKLSNKVLNLENQSTIRGLNPGYAFGTLQVVENYQEEFEVAKDKIYIFDSAPSDLKPVAGIATVSEGNLVSHVQLLARNLGIPNATLSKENLQDLKLSQGDKVFYAVSYKGSVIMKKEGEMNDTEKALFEVKERNQERIAVPIQELKLKQNTILNLRDVNKSASGKTCGPKAANLGELKSLFPDKVVEGFVIPFGIFKEHMLQPMPGTTGSYWDFLNAMFRKANEKKESGSAEAEIENYLLEQLSILREAIKVMPLKAEFKADLTSSFQNILGKPIGEVPVFLRSDTNMEDLQDFTGAGLNLTLFNVLEQQKIEQGIKDVWASPYTERSFKWRQQFLVNPENVYPSILVIPSVDVNCSGVVITKGLSTGDTKELTIAFSKGAGGAVDGQAAESYLLGAEGKTVLIAPAREQYYKTLPATGGTGIATASFDAPILNEAKREQIRQIARSIINTMKEKEAEEQMTYDIELGFKDDQLYLFQIRPFVENKRALKSEYLESITPTIDINKEIPLAKNL</sequence>
<evidence type="ECO:0000256" key="14">
    <source>
        <dbReference type="ARBA" id="ARBA00047700"/>
    </source>
</evidence>
<evidence type="ECO:0000259" key="15">
    <source>
        <dbReference type="Pfam" id="PF01326"/>
    </source>
</evidence>
<organism evidence="16 17">
    <name type="scientific">Aquimarina brevivitae</name>
    <dbReference type="NCBI Taxonomy" id="323412"/>
    <lineage>
        <taxon>Bacteria</taxon>
        <taxon>Pseudomonadati</taxon>
        <taxon>Bacteroidota</taxon>
        <taxon>Flavobacteriia</taxon>
        <taxon>Flavobacteriales</taxon>
        <taxon>Flavobacteriaceae</taxon>
        <taxon>Aquimarina</taxon>
    </lineage>
</organism>
<comment type="catalytic activity">
    <reaction evidence="14">
        <text>pyruvate + ATP + H2O = phosphoenolpyruvate + AMP + phosphate + 2 H(+)</text>
        <dbReference type="Rhea" id="RHEA:11364"/>
        <dbReference type="ChEBI" id="CHEBI:15361"/>
        <dbReference type="ChEBI" id="CHEBI:15377"/>
        <dbReference type="ChEBI" id="CHEBI:15378"/>
        <dbReference type="ChEBI" id="CHEBI:30616"/>
        <dbReference type="ChEBI" id="CHEBI:43474"/>
        <dbReference type="ChEBI" id="CHEBI:58702"/>
        <dbReference type="ChEBI" id="CHEBI:456215"/>
        <dbReference type="EC" id="2.7.9.2"/>
    </reaction>
</comment>
<dbReference type="Pfam" id="PF01326">
    <property type="entry name" value="PPDK_N"/>
    <property type="match status" value="1"/>
</dbReference>
<reference evidence="16 17" key="1">
    <citation type="submission" date="2019-02" db="EMBL/GenBank/DDBJ databases">
        <title>Genomic Encyclopedia of Type Strains, Phase IV (KMG-IV): sequencing the most valuable type-strain genomes for metagenomic binning, comparative biology and taxonomic classification.</title>
        <authorList>
            <person name="Goeker M."/>
        </authorList>
    </citation>
    <scope>NUCLEOTIDE SEQUENCE [LARGE SCALE GENOMIC DNA]</scope>
    <source>
        <strain evidence="16 17">DSM 17196</strain>
    </source>
</reference>
<keyword evidence="8" id="KW-0479">Metal-binding</keyword>
<dbReference type="OrthoDB" id="1108665at2"/>
<evidence type="ECO:0000256" key="7">
    <source>
        <dbReference type="ARBA" id="ARBA00022679"/>
    </source>
</evidence>
<protein>
    <recommendedName>
        <fullName evidence="6">Phosphoenolpyruvate synthase</fullName>
        <ecNumber evidence="5">2.7.9.2</ecNumber>
    </recommendedName>
    <alternativeName>
        <fullName evidence="13">Pyruvate, water dikinase</fullName>
    </alternativeName>
</protein>
<evidence type="ECO:0000313" key="17">
    <source>
        <dbReference type="Proteomes" id="UP000292262"/>
    </source>
</evidence>
<proteinExistence type="inferred from homology"/>
<gene>
    <name evidence="16" type="ORF">EV197_3129</name>
</gene>
<dbReference type="InterPro" id="IPR002192">
    <property type="entry name" value="PPDK_AMP/ATP-bd"/>
</dbReference>
<dbReference type="PANTHER" id="PTHR43030">
    <property type="entry name" value="PHOSPHOENOLPYRUVATE SYNTHASE"/>
    <property type="match status" value="1"/>
</dbReference>
<evidence type="ECO:0000256" key="3">
    <source>
        <dbReference type="ARBA" id="ARBA00004742"/>
    </source>
</evidence>
<feature type="domain" description="Pyruvate phosphate dikinase AMP/ATP-binding" evidence="15">
    <location>
        <begin position="625"/>
        <end position="948"/>
    </location>
</feature>
<dbReference type="EC" id="2.7.9.2" evidence="5"/>
<evidence type="ECO:0000256" key="13">
    <source>
        <dbReference type="ARBA" id="ARBA00033470"/>
    </source>
</evidence>
<name>A0A4V2F593_9FLAO</name>
<evidence type="ECO:0000256" key="6">
    <source>
        <dbReference type="ARBA" id="ARBA00021623"/>
    </source>
</evidence>
<dbReference type="SUPFAM" id="SSF56059">
    <property type="entry name" value="Glutathione synthetase ATP-binding domain-like"/>
    <property type="match status" value="1"/>
</dbReference>
<comment type="caution">
    <text evidence="16">The sequence shown here is derived from an EMBL/GenBank/DDBJ whole genome shotgun (WGS) entry which is preliminary data.</text>
</comment>
<dbReference type="GO" id="GO:0005524">
    <property type="term" value="F:ATP binding"/>
    <property type="evidence" value="ECO:0007669"/>
    <property type="project" value="UniProtKB-KW"/>
</dbReference>
<keyword evidence="10 16" id="KW-0418">Kinase</keyword>
<dbReference type="InterPro" id="IPR006319">
    <property type="entry name" value="PEP_synth"/>
</dbReference>
<keyword evidence="9" id="KW-0547">Nucleotide-binding</keyword>
<dbReference type="GO" id="GO:0008986">
    <property type="term" value="F:pyruvate, water dikinase activity"/>
    <property type="evidence" value="ECO:0007669"/>
    <property type="project" value="UniProtKB-EC"/>
</dbReference>
<evidence type="ECO:0000256" key="11">
    <source>
        <dbReference type="ARBA" id="ARBA00022840"/>
    </source>
</evidence>
<dbReference type="PANTHER" id="PTHR43030:SF1">
    <property type="entry name" value="PHOSPHOENOLPYRUVATE SYNTHASE"/>
    <property type="match status" value="1"/>
</dbReference>
<comment type="similarity">
    <text evidence="4">Belongs to the PEP-utilizing enzyme family.</text>
</comment>
<evidence type="ECO:0000256" key="5">
    <source>
        <dbReference type="ARBA" id="ARBA00011996"/>
    </source>
</evidence>
<keyword evidence="16" id="KW-0670">Pyruvate</keyword>
<evidence type="ECO:0000256" key="8">
    <source>
        <dbReference type="ARBA" id="ARBA00022723"/>
    </source>
</evidence>
<dbReference type="AlphaFoldDB" id="A0A4V2F593"/>
<dbReference type="InterPro" id="IPR013815">
    <property type="entry name" value="ATP_grasp_subdomain_1"/>
</dbReference>
<dbReference type="GO" id="GO:0046872">
    <property type="term" value="F:metal ion binding"/>
    <property type="evidence" value="ECO:0007669"/>
    <property type="project" value="UniProtKB-KW"/>
</dbReference>
<comment type="cofactor">
    <cofactor evidence="1">
        <name>Mg(2+)</name>
        <dbReference type="ChEBI" id="CHEBI:18420"/>
    </cofactor>
</comment>
<evidence type="ECO:0000256" key="1">
    <source>
        <dbReference type="ARBA" id="ARBA00001946"/>
    </source>
</evidence>
<evidence type="ECO:0000256" key="2">
    <source>
        <dbReference type="ARBA" id="ARBA00002988"/>
    </source>
</evidence>